<evidence type="ECO:0000313" key="3">
    <source>
        <dbReference type="Proteomes" id="UP000076858"/>
    </source>
</evidence>
<dbReference type="EMBL" id="LRGB01002864">
    <property type="protein sequence ID" value="KZS05775.1"/>
    <property type="molecule type" value="Genomic_DNA"/>
</dbReference>
<reference evidence="2 3" key="2">
    <citation type="submission" date="2016-03" db="EMBL/GenBank/DDBJ databases">
        <title>EvidentialGene: Evidence-directed Construction of Genes on Genomes.</title>
        <authorList>
            <person name="Gilbert D.G."/>
            <person name="Choi J.-H."/>
            <person name="Mockaitis K."/>
            <person name="Colbourne J."/>
            <person name="Pfrender M."/>
        </authorList>
    </citation>
    <scope>NUCLEOTIDE SEQUENCE [LARGE SCALE GENOMIC DNA]</scope>
    <source>
        <strain evidence="2 3">Xinb3</strain>
        <tissue evidence="2">Complete organism</tissue>
    </source>
</reference>
<reference evidence="1" key="1">
    <citation type="submission" date="2015-10" db="EMBL/GenBank/DDBJ databases">
        <title>EvidentialGene: Evidence-directed Construction of Complete mRNA Transcriptomes without Genomes.</title>
        <authorList>
            <person name="Gilbert D.G."/>
        </authorList>
    </citation>
    <scope>NUCLEOTIDE SEQUENCE</scope>
</reference>
<proteinExistence type="predicted"/>
<evidence type="ECO:0000313" key="2">
    <source>
        <dbReference type="EMBL" id="KZS05775.1"/>
    </source>
</evidence>
<dbReference type="EMBL" id="GDIQ01047989">
    <property type="protein sequence ID" value="JAN46748.1"/>
    <property type="molecule type" value="Transcribed_RNA"/>
</dbReference>
<dbReference type="AlphaFoldDB" id="A0A0P6FFX2"/>
<evidence type="ECO:0000313" key="1">
    <source>
        <dbReference type="EMBL" id="JAN46748.1"/>
    </source>
</evidence>
<gene>
    <name evidence="2" type="ORF">APZ42_031026</name>
</gene>
<keyword evidence="3" id="KW-1185">Reference proteome</keyword>
<dbReference type="Proteomes" id="UP000076858">
    <property type="component" value="Unassembled WGS sequence"/>
</dbReference>
<name>A0A0P6FFX2_9CRUS</name>
<protein>
    <submittedName>
        <fullName evidence="1">Uncharacterized protein</fullName>
    </submittedName>
</protein>
<sequence length="56" mass="5997">MAGGSIPISRGHIFSAIFDPSLHFKKCVMTSFPATSGLQQSYGCPCSFFLPRDLSG</sequence>
<accession>A0A0P6FFX2</accession>
<organism evidence="1">
    <name type="scientific">Daphnia magna</name>
    <dbReference type="NCBI Taxonomy" id="35525"/>
    <lineage>
        <taxon>Eukaryota</taxon>
        <taxon>Metazoa</taxon>
        <taxon>Ecdysozoa</taxon>
        <taxon>Arthropoda</taxon>
        <taxon>Crustacea</taxon>
        <taxon>Branchiopoda</taxon>
        <taxon>Diplostraca</taxon>
        <taxon>Cladocera</taxon>
        <taxon>Anomopoda</taxon>
        <taxon>Daphniidae</taxon>
        <taxon>Daphnia</taxon>
    </lineage>
</organism>